<dbReference type="EMBL" id="AKHW03002440">
    <property type="protein sequence ID" value="KYO38800.1"/>
    <property type="molecule type" value="Genomic_DNA"/>
</dbReference>
<feature type="region of interest" description="Disordered" evidence="1">
    <location>
        <begin position="56"/>
        <end position="94"/>
    </location>
</feature>
<protein>
    <submittedName>
        <fullName evidence="2">Uncharacterized protein</fullName>
    </submittedName>
</protein>
<gene>
    <name evidence="2" type="ORF">Y1Q_0023476</name>
</gene>
<reference evidence="2 3" key="1">
    <citation type="journal article" date="2012" name="Genome Biol.">
        <title>Sequencing three crocodilian genomes to illuminate the evolution of archosaurs and amniotes.</title>
        <authorList>
            <person name="St John J.A."/>
            <person name="Braun E.L."/>
            <person name="Isberg S.R."/>
            <person name="Miles L.G."/>
            <person name="Chong A.Y."/>
            <person name="Gongora J."/>
            <person name="Dalzell P."/>
            <person name="Moran C."/>
            <person name="Bed'hom B."/>
            <person name="Abzhanov A."/>
            <person name="Burgess S.C."/>
            <person name="Cooksey A.M."/>
            <person name="Castoe T.A."/>
            <person name="Crawford N.G."/>
            <person name="Densmore L.D."/>
            <person name="Drew J.C."/>
            <person name="Edwards S.V."/>
            <person name="Faircloth B.C."/>
            <person name="Fujita M.K."/>
            <person name="Greenwold M.J."/>
            <person name="Hoffmann F.G."/>
            <person name="Howard J.M."/>
            <person name="Iguchi T."/>
            <person name="Janes D.E."/>
            <person name="Khan S.Y."/>
            <person name="Kohno S."/>
            <person name="de Koning A.J."/>
            <person name="Lance S.L."/>
            <person name="McCarthy F.M."/>
            <person name="McCormack J.E."/>
            <person name="Merchant M.E."/>
            <person name="Peterson D.G."/>
            <person name="Pollock D.D."/>
            <person name="Pourmand N."/>
            <person name="Raney B.J."/>
            <person name="Roessler K.A."/>
            <person name="Sanford J.R."/>
            <person name="Sawyer R.H."/>
            <person name="Schmidt C.J."/>
            <person name="Triplett E.W."/>
            <person name="Tuberville T.D."/>
            <person name="Venegas-Anaya M."/>
            <person name="Howard J.T."/>
            <person name="Jarvis E.D."/>
            <person name="Guillette L.J.Jr."/>
            <person name="Glenn T.C."/>
            <person name="Green R.E."/>
            <person name="Ray D.A."/>
        </authorList>
    </citation>
    <scope>NUCLEOTIDE SEQUENCE [LARGE SCALE GENOMIC DNA]</scope>
    <source>
        <strain evidence="2">KSC_2009_1</strain>
    </source>
</reference>
<dbReference type="AlphaFoldDB" id="A0A151NQ09"/>
<sequence length="119" mass="13261">MEECEYCHSIQKSLRSHFSEGPDSRLCVTHASGSSCLADSQFLPIHCVSLIHESRDLAESPAEESPGEFGSKRNCTEAPTRNTTETQRRRQTGCIQTTEEADLADDTAETMKMTQEILH</sequence>
<proteinExistence type="predicted"/>
<keyword evidence="3" id="KW-1185">Reference proteome</keyword>
<evidence type="ECO:0000313" key="3">
    <source>
        <dbReference type="Proteomes" id="UP000050525"/>
    </source>
</evidence>
<organism evidence="2 3">
    <name type="scientific">Alligator mississippiensis</name>
    <name type="common">American alligator</name>
    <dbReference type="NCBI Taxonomy" id="8496"/>
    <lineage>
        <taxon>Eukaryota</taxon>
        <taxon>Metazoa</taxon>
        <taxon>Chordata</taxon>
        <taxon>Craniata</taxon>
        <taxon>Vertebrata</taxon>
        <taxon>Euteleostomi</taxon>
        <taxon>Archelosauria</taxon>
        <taxon>Archosauria</taxon>
        <taxon>Crocodylia</taxon>
        <taxon>Alligatoridae</taxon>
        <taxon>Alligatorinae</taxon>
        <taxon>Alligator</taxon>
    </lineage>
</organism>
<name>A0A151NQ09_ALLMI</name>
<comment type="caution">
    <text evidence="2">The sequence shown here is derived from an EMBL/GenBank/DDBJ whole genome shotgun (WGS) entry which is preliminary data.</text>
</comment>
<feature type="region of interest" description="Disordered" evidence="1">
    <location>
        <begin position="100"/>
        <end position="119"/>
    </location>
</feature>
<accession>A0A151NQ09</accession>
<dbReference type="Proteomes" id="UP000050525">
    <property type="component" value="Unassembled WGS sequence"/>
</dbReference>
<evidence type="ECO:0000313" key="2">
    <source>
        <dbReference type="EMBL" id="KYO38800.1"/>
    </source>
</evidence>
<evidence type="ECO:0000256" key="1">
    <source>
        <dbReference type="SAM" id="MobiDB-lite"/>
    </source>
</evidence>